<evidence type="ECO:0008006" key="5">
    <source>
        <dbReference type="Google" id="ProtNLM"/>
    </source>
</evidence>
<comment type="caution">
    <text evidence="3">The sequence shown here is derived from an EMBL/GenBank/DDBJ whole genome shotgun (WGS) entry which is preliminary data.</text>
</comment>
<keyword evidence="4" id="KW-1185">Reference proteome</keyword>
<dbReference type="EMBL" id="NPIC01000003">
    <property type="protein sequence ID" value="RDL37241.1"/>
    <property type="molecule type" value="Genomic_DNA"/>
</dbReference>
<dbReference type="OrthoDB" id="5596743at2759"/>
<proteinExistence type="predicted"/>
<dbReference type="Proteomes" id="UP000254866">
    <property type="component" value="Unassembled WGS sequence"/>
</dbReference>
<evidence type="ECO:0000256" key="2">
    <source>
        <dbReference type="SAM" id="SignalP"/>
    </source>
</evidence>
<sequence>MQLHVHSILWLIAIGAVSFKLCDEADPPTECIKDDCYQAICNTSQNPQHTITALVDCLNYIYTTVTCPKEAIPATGTVPAVPTTGSIEQYCPVPIPLYATACSGSVRYSSICSCLGVKSPEPVWPFNEQSPGANRTQSPTKTKTSTTAAPTSTPDFNSDPLNCGSSGTICPPNESCLSGVCSEDSCSAYQSCETGFTTNCNGNSACYCFKGISGKAVCASDLDCSEVSLCGRDSDCGSGTICVVDTCCTSLGNYTGVCLFTNCPQSDTMDAAKQRKRGTAAFR</sequence>
<feature type="compositionally biased region" description="Low complexity" evidence="1">
    <location>
        <begin position="138"/>
        <end position="153"/>
    </location>
</feature>
<dbReference type="GeneID" id="43597523"/>
<keyword evidence="2" id="KW-0732">Signal</keyword>
<evidence type="ECO:0000313" key="4">
    <source>
        <dbReference type="Proteomes" id="UP000254866"/>
    </source>
</evidence>
<evidence type="ECO:0000313" key="3">
    <source>
        <dbReference type="EMBL" id="RDL37241.1"/>
    </source>
</evidence>
<reference evidence="3 4" key="1">
    <citation type="journal article" date="2018" name="IMA Fungus">
        <title>IMA Genome-F 9: Draft genome sequence of Annulohypoxylon stygium, Aspergillus mulundensis, Berkeleyomyces basicola (syn. Thielaviopsis basicola), Ceratocystis smalleyi, two Cercospora beticola strains, Coleophoma cylindrospora, Fusarium fracticaudum, Phialophora cf. hyalina, and Morchella septimelata.</title>
        <authorList>
            <person name="Wingfield B.D."/>
            <person name="Bills G.F."/>
            <person name="Dong Y."/>
            <person name="Huang W."/>
            <person name="Nel W.J."/>
            <person name="Swalarsk-Parry B.S."/>
            <person name="Vaghefi N."/>
            <person name="Wilken P.M."/>
            <person name="An Z."/>
            <person name="de Beer Z.W."/>
            <person name="De Vos L."/>
            <person name="Chen L."/>
            <person name="Duong T.A."/>
            <person name="Gao Y."/>
            <person name="Hammerbacher A."/>
            <person name="Kikkert J.R."/>
            <person name="Li Y."/>
            <person name="Li H."/>
            <person name="Li K."/>
            <person name="Li Q."/>
            <person name="Liu X."/>
            <person name="Ma X."/>
            <person name="Naidoo K."/>
            <person name="Pethybridge S.J."/>
            <person name="Sun J."/>
            <person name="Steenkamp E.T."/>
            <person name="van der Nest M.A."/>
            <person name="van Wyk S."/>
            <person name="Wingfield M.J."/>
            <person name="Xiong C."/>
            <person name="Yue Q."/>
            <person name="Zhang X."/>
        </authorList>
    </citation>
    <scope>NUCLEOTIDE SEQUENCE [LARGE SCALE GENOMIC DNA]</scope>
    <source>
        <strain evidence="3 4">BP 5553</strain>
    </source>
</reference>
<dbReference type="RefSeq" id="XP_031869897.1">
    <property type="nucleotide sequence ID" value="XM_032013297.1"/>
</dbReference>
<feature type="signal peptide" evidence="2">
    <location>
        <begin position="1"/>
        <end position="18"/>
    </location>
</feature>
<dbReference type="STRING" id="2656787.A0A370TP01"/>
<gene>
    <name evidence="3" type="ORF">BP5553_04674</name>
</gene>
<protein>
    <recommendedName>
        <fullName evidence="5">EGF-like domain-containing protein</fullName>
    </recommendedName>
</protein>
<dbReference type="AlphaFoldDB" id="A0A370TP01"/>
<organism evidence="3 4">
    <name type="scientific">Venustampulla echinocandica</name>
    <dbReference type="NCBI Taxonomy" id="2656787"/>
    <lineage>
        <taxon>Eukaryota</taxon>
        <taxon>Fungi</taxon>
        <taxon>Dikarya</taxon>
        <taxon>Ascomycota</taxon>
        <taxon>Pezizomycotina</taxon>
        <taxon>Leotiomycetes</taxon>
        <taxon>Helotiales</taxon>
        <taxon>Pleuroascaceae</taxon>
        <taxon>Venustampulla</taxon>
    </lineage>
</organism>
<feature type="region of interest" description="Disordered" evidence="1">
    <location>
        <begin position="125"/>
        <end position="153"/>
    </location>
</feature>
<accession>A0A370TP01</accession>
<feature type="compositionally biased region" description="Polar residues" evidence="1">
    <location>
        <begin position="127"/>
        <end position="137"/>
    </location>
</feature>
<name>A0A370TP01_9HELO</name>
<evidence type="ECO:0000256" key="1">
    <source>
        <dbReference type="SAM" id="MobiDB-lite"/>
    </source>
</evidence>
<feature type="chain" id="PRO_5016746942" description="EGF-like domain-containing protein" evidence="2">
    <location>
        <begin position="19"/>
        <end position="283"/>
    </location>
</feature>